<reference evidence="2 3" key="1">
    <citation type="submission" date="2014-06" db="EMBL/GenBank/DDBJ databases">
        <title>Evolutionary Origins and Diversification of the Mycorrhizal Mutualists.</title>
        <authorList>
            <consortium name="DOE Joint Genome Institute"/>
            <consortium name="Mycorrhizal Genomics Consortium"/>
            <person name="Kohler A."/>
            <person name="Kuo A."/>
            <person name="Nagy L.G."/>
            <person name="Floudas D."/>
            <person name="Copeland A."/>
            <person name="Barry K.W."/>
            <person name="Cichocki N."/>
            <person name="Veneault-Fourrey C."/>
            <person name="LaButti K."/>
            <person name="Lindquist E.A."/>
            <person name="Lipzen A."/>
            <person name="Lundell T."/>
            <person name="Morin E."/>
            <person name="Murat C."/>
            <person name="Riley R."/>
            <person name="Ohm R."/>
            <person name="Sun H."/>
            <person name="Tunlid A."/>
            <person name="Henrissat B."/>
            <person name="Grigoriev I.V."/>
            <person name="Hibbett D.S."/>
            <person name="Martin F."/>
        </authorList>
    </citation>
    <scope>NUCLEOTIDE SEQUENCE [LARGE SCALE GENOMIC DNA]</scope>
    <source>
        <strain evidence="2 3">SS14</strain>
    </source>
</reference>
<dbReference type="Proteomes" id="UP000054279">
    <property type="component" value="Unassembled WGS sequence"/>
</dbReference>
<dbReference type="HOGENOM" id="CLU_087380_0_0_1"/>
<protein>
    <submittedName>
        <fullName evidence="2">Uncharacterized protein</fullName>
    </submittedName>
</protein>
<dbReference type="EMBL" id="KN837182">
    <property type="protein sequence ID" value="KIJ36056.1"/>
    <property type="molecule type" value="Genomic_DNA"/>
</dbReference>
<proteinExistence type="predicted"/>
<feature type="compositionally biased region" description="Low complexity" evidence="1">
    <location>
        <begin position="26"/>
        <end position="38"/>
    </location>
</feature>
<dbReference type="AlphaFoldDB" id="A0A0C9VF67"/>
<feature type="non-terminal residue" evidence="2">
    <location>
        <position position="273"/>
    </location>
</feature>
<sequence length="273" mass="30510">MERPVIKQEAPSTPPRQSNSKSDIWISPGSSPSTIPTPGYETLRHWLGGGETATPTQSERVFLGPTPMPKSQNIFLGPTPTQKTRPLFAGQGSHGGNIIVSSPWKKMYAGVVVPDEPDIYSETQISSDLIDPSELHNRRTHYEAKIRLWSPYRGDEGRWACHANCYEKHWFYLDEVIKSGDIFAPGVAKELPITKMGPLGLTMDHPARDAEWCQADVIAYLRSMMDTTDGSHHCQGTPPDFRPEPFRPELSLASSTLWKRFRAGFTLNTFVDS</sequence>
<accession>A0A0C9VF67</accession>
<evidence type="ECO:0000256" key="1">
    <source>
        <dbReference type="SAM" id="MobiDB-lite"/>
    </source>
</evidence>
<gene>
    <name evidence="2" type="ORF">M422DRAFT_261603</name>
</gene>
<organism evidence="2 3">
    <name type="scientific">Sphaerobolus stellatus (strain SS14)</name>
    <dbReference type="NCBI Taxonomy" id="990650"/>
    <lineage>
        <taxon>Eukaryota</taxon>
        <taxon>Fungi</taxon>
        <taxon>Dikarya</taxon>
        <taxon>Basidiomycota</taxon>
        <taxon>Agaricomycotina</taxon>
        <taxon>Agaricomycetes</taxon>
        <taxon>Phallomycetidae</taxon>
        <taxon>Geastrales</taxon>
        <taxon>Sphaerobolaceae</taxon>
        <taxon>Sphaerobolus</taxon>
    </lineage>
</organism>
<feature type="region of interest" description="Disordered" evidence="1">
    <location>
        <begin position="1"/>
        <end position="38"/>
    </location>
</feature>
<keyword evidence="3" id="KW-1185">Reference proteome</keyword>
<evidence type="ECO:0000313" key="2">
    <source>
        <dbReference type="EMBL" id="KIJ36056.1"/>
    </source>
</evidence>
<evidence type="ECO:0000313" key="3">
    <source>
        <dbReference type="Proteomes" id="UP000054279"/>
    </source>
</evidence>
<name>A0A0C9VF67_SPHS4</name>